<protein>
    <submittedName>
        <fullName evidence="2">Metallo-dependent phosphatase-like protein</fullName>
    </submittedName>
</protein>
<proteinExistence type="predicted"/>
<dbReference type="AlphaFoldDB" id="A0AAN6XW90"/>
<dbReference type="InterPro" id="IPR029052">
    <property type="entry name" value="Metallo-depent_PP-like"/>
</dbReference>
<organism evidence="2 3">
    <name type="scientific">Rhypophila decipiens</name>
    <dbReference type="NCBI Taxonomy" id="261697"/>
    <lineage>
        <taxon>Eukaryota</taxon>
        <taxon>Fungi</taxon>
        <taxon>Dikarya</taxon>
        <taxon>Ascomycota</taxon>
        <taxon>Pezizomycotina</taxon>
        <taxon>Sordariomycetes</taxon>
        <taxon>Sordariomycetidae</taxon>
        <taxon>Sordariales</taxon>
        <taxon>Naviculisporaceae</taxon>
        <taxon>Rhypophila</taxon>
    </lineage>
</organism>
<accession>A0AAN6XW90</accession>
<dbReference type="GO" id="GO:0016787">
    <property type="term" value="F:hydrolase activity"/>
    <property type="evidence" value="ECO:0007669"/>
    <property type="project" value="InterPro"/>
</dbReference>
<dbReference type="InterPro" id="IPR004843">
    <property type="entry name" value="Calcineurin-like_PHP"/>
</dbReference>
<gene>
    <name evidence="2" type="ORF">QBC37DRAFT_454493</name>
</gene>
<dbReference type="SUPFAM" id="SSF56300">
    <property type="entry name" value="Metallo-dependent phosphatases"/>
    <property type="match status" value="1"/>
</dbReference>
<comment type="caution">
    <text evidence="2">The sequence shown here is derived from an EMBL/GenBank/DDBJ whole genome shotgun (WGS) entry which is preliminary data.</text>
</comment>
<reference evidence="2" key="1">
    <citation type="journal article" date="2023" name="Mol. Phylogenet. Evol.">
        <title>Genome-scale phylogeny and comparative genomics of the fungal order Sordariales.</title>
        <authorList>
            <person name="Hensen N."/>
            <person name="Bonometti L."/>
            <person name="Westerberg I."/>
            <person name="Brannstrom I.O."/>
            <person name="Guillou S."/>
            <person name="Cros-Aarteil S."/>
            <person name="Calhoun S."/>
            <person name="Haridas S."/>
            <person name="Kuo A."/>
            <person name="Mondo S."/>
            <person name="Pangilinan J."/>
            <person name="Riley R."/>
            <person name="LaButti K."/>
            <person name="Andreopoulos B."/>
            <person name="Lipzen A."/>
            <person name="Chen C."/>
            <person name="Yan M."/>
            <person name="Daum C."/>
            <person name="Ng V."/>
            <person name="Clum A."/>
            <person name="Steindorff A."/>
            <person name="Ohm R.A."/>
            <person name="Martin F."/>
            <person name="Silar P."/>
            <person name="Natvig D.O."/>
            <person name="Lalanne C."/>
            <person name="Gautier V."/>
            <person name="Ament-Velasquez S.L."/>
            <person name="Kruys A."/>
            <person name="Hutchinson M.I."/>
            <person name="Powell A.J."/>
            <person name="Barry K."/>
            <person name="Miller A.N."/>
            <person name="Grigoriev I.V."/>
            <person name="Debuchy R."/>
            <person name="Gladieux P."/>
            <person name="Hiltunen Thoren M."/>
            <person name="Johannesson H."/>
        </authorList>
    </citation>
    <scope>NUCLEOTIDE SEQUENCE</scope>
    <source>
        <strain evidence="2">PSN293</strain>
    </source>
</reference>
<dbReference type="EMBL" id="MU858273">
    <property type="protein sequence ID" value="KAK4207793.1"/>
    <property type="molecule type" value="Genomic_DNA"/>
</dbReference>
<reference evidence="2" key="2">
    <citation type="submission" date="2023-05" db="EMBL/GenBank/DDBJ databases">
        <authorList>
            <consortium name="Lawrence Berkeley National Laboratory"/>
            <person name="Steindorff A."/>
            <person name="Hensen N."/>
            <person name="Bonometti L."/>
            <person name="Westerberg I."/>
            <person name="Brannstrom I.O."/>
            <person name="Guillou S."/>
            <person name="Cros-Aarteil S."/>
            <person name="Calhoun S."/>
            <person name="Haridas S."/>
            <person name="Kuo A."/>
            <person name="Mondo S."/>
            <person name="Pangilinan J."/>
            <person name="Riley R."/>
            <person name="Labutti K."/>
            <person name="Andreopoulos B."/>
            <person name="Lipzen A."/>
            <person name="Chen C."/>
            <person name="Yanf M."/>
            <person name="Daum C."/>
            <person name="Ng V."/>
            <person name="Clum A."/>
            <person name="Ohm R."/>
            <person name="Martin F."/>
            <person name="Silar P."/>
            <person name="Natvig D."/>
            <person name="Lalanne C."/>
            <person name="Gautier V."/>
            <person name="Ament-Velasquez S.L."/>
            <person name="Kruys A."/>
            <person name="Hutchinson M.I."/>
            <person name="Powell A.J."/>
            <person name="Barry K."/>
            <person name="Miller A.N."/>
            <person name="Grigoriev I.V."/>
            <person name="Debuchy R."/>
            <person name="Gladieux P."/>
            <person name="Thoren M.H."/>
            <person name="Johannesson H."/>
        </authorList>
    </citation>
    <scope>NUCLEOTIDE SEQUENCE</scope>
    <source>
        <strain evidence="2">PSN293</strain>
    </source>
</reference>
<dbReference type="PANTHER" id="PTHR12905:SF0">
    <property type="entry name" value="CALCINEURIN-LIKE PHOSPHOESTERASE DOMAIN-CONTAINING PROTEIN"/>
    <property type="match status" value="1"/>
</dbReference>
<dbReference type="Proteomes" id="UP001301769">
    <property type="component" value="Unassembled WGS sequence"/>
</dbReference>
<evidence type="ECO:0000313" key="2">
    <source>
        <dbReference type="EMBL" id="KAK4207793.1"/>
    </source>
</evidence>
<keyword evidence="3" id="KW-1185">Reference proteome</keyword>
<feature type="domain" description="Calcineurin-like phosphoesterase" evidence="1">
    <location>
        <begin position="4"/>
        <end position="214"/>
    </location>
</feature>
<evidence type="ECO:0000313" key="3">
    <source>
        <dbReference type="Proteomes" id="UP001301769"/>
    </source>
</evidence>
<evidence type="ECO:0000259" key="1">
    <source>
        <dbReference type="Pfam" id="PF00149"/>
    </source>
</evidence>
<dbReference type="InterPro" id="IPR051693">
    <property type="entry name" value="UPF0046_metallophosphoest"/>
</dbReference>
<dbReference type="PANTHER" id="PTHR12905">
    <property type="entry name" value="METALLOPHOSPHOESTERASE"/>
    <property type="match status" value="1"/>
</dbReference>
<dbReference type="Pfam" id="PF00149">
    <property type="entry name" value="Metallophos"/>
    <property type="match status" value="1"/>
</dbReference>
<dbReference type="Gene3D" id="3.60.21.10">
    <property type="match status" value="1"/>
</dbReference>
<sequence>MSPIRFLILSDTHDTAFPSLPISGPPIDVVLHCGDLTMIGGLSNYRRAISSILSIPTQPHLVIPGNHDVSLDPERWASNLIEDEDDPEESARALRLFEDVKQETKGRFALLSEGFHRFELDGGKSFTIYASPYSPEFGGYAFSYTPEKDRFQGKIPDGVVILMTHGPPSFGNRDGTTSYKLDLGRHGEHCGCEKLAKAVEKARPLIHCFGHIHKGYGVQRLKWERKEIEDVKEEEKAGVTRLQVVGGDNRGKSTLLVNAAIMRRGEEKGNEPWIVDFHV</sequence>
<name>A0AAN6XW90_9PEZI</name>